<dbReference type="NCBIfam" id="NF005069">
    <property type="entry name" value="PRK06487.1"/>
    <property type="match status" value="1"/>
</dbReference>
<evidence type="ECO:0000256" key="2">
    <source>
        <dbReference type="ARBA" id="ARBA00023002"/>
    </source>
</evidence>
<evidence type="ECO:0000259" key="6">
    <source>
        <dbReference type="Pfam" id="PF02826"/>
    </source>
</evidence>
<keyword evidence="3" id="KW-0520">NAD</keyword>
<dbReference type="GO" id="GO:0051287">
    <property type="term" value="F:NAD binding"/>
    <property type="evidence" value="ECO:0007669"/>
    <property type="project" value="InterPro"/>
</dbReference>
<evidence type="ECO:0000313" key="7">
    <source>
        <dbReference type="EMBL" id="KGD70651.1"/>
    </source>
</evidence>
<reference evidence="7" key="1">
    <citation type="submission" date="2014-12" db="EMBL/GenBank/DDBJ databases">
        <title>The draft genome of the Tatumella morbirosei type strain, LMG23360T isolated from pineapple rot.</title>
        <authorList>
            <person name="Smits T.H."/>
            <person name="Palmer M."/>
            <person name="Venter S.N."/>
            <person name="Duffy B."/>
            <person name="Steenkamp E.T."/>
            <person name="Chan W.Y."/>
            <person name="Coutinho T.A."/>
            <person name="Coetzee M.P."/>
            <person name="De Maayer P."/>
        </authorList>
    </citation>
    <scope>NUCLEOTIDE SEQUENCE [LARGE SCALE GENOMIC DNA]</scope>
    <source>
        <strain evidence="7">LMG 23360</strain>
    </source>
</reference>
<dbReference type="GO" id="GO:0008465">
    <property type="term" value="F:hydroxypyruvate reductase (NADH) activity"/>
    <property type="evidence" value="ECO:0007669"/>
    <property type="project" value="UniProtKB-EC"/>
</dbReference>
<comment type="caution">
    <text evidence="7">The sequence shown here is derived from an EMBL/GenBank/DDBJ whole genome shotgun (WGS) entry which is preliminary data.</text>
</comment>
<dbReference type="Gene3D" id="3.40.50.720">
    <property type="entry name" value="NAD(P)-binding Rossmann-like Domain"/>
    <property type="match status" value="2"/>
</dbReference>
<feature type="domain" description="D-isomer specific 2-hydroxyacid dehydrogenase NAD-binding" evidence="6">
    <location>
        <begin position="118"/>
        <end position="296"/>
    </location>
</feature>
<dbReference type="RefSeq" id="WP_038023290.1">
    <property type="nucleotide sequence ID" value="NZ_JPKR02000003.1"/>
</dbReference>
<evidence type="ECO:0000256" key="1">
    <source>
        <dbReference type="ARBA" id="ARBA00005854"/>
    </source>
</evidence>
<dbReference type="SUPFAM" id="SSF51735">
    <property type="entry name" value="NAD(P)-binding Rossmann-fold domains"/>
    <property type="match status" value="1"/>
</dbReference>
<dbReference type="EC" id="1.1.1.29" evidence="7"/>
<sequence length="327" mass="34777">MSAASEGRAVNKAVFLDYASLDFGDLDPACLYNVLPELELYPHTASTEIVARLQDAEIAIISDLQLPAEIFSQLPRLKLVLLSATGTNAVDLEAARRHGVTVCNCQGYGTHSVAQHTLALILSLTNHVARYDALVRQGAWAASDRFCLTDFPLTELNGKLLGIIGQGELGSKVAQMAAAFGMQVRFAQLPDRDSSPDKLPLDSLLAVADVVSLHCPLTPETTGLINPHRLSLMKRSALLINSARGALINEQALAEALRRGIIGGAAVDVLSQEPPSPDNPLLASDIPNLLITPHIAWGSTEARQGALFQLAENVSGWLSGAAVRVVS</sequence>
<dbReference type="PANTHER" id="PTHR43761:SF1">
    <property type="entry name" value="D-ISOMER SPECIFIC 2-HYDROXYACID DEHYDROGENASE CATALYTIC DOMAIN-CONTAINING PROTEIN-RELATED"/>
    <property type="match status" value="1"/>
</dbReference>
<keyword evidence="8" id="KW-1185">Reference proteome</keyword>
<dbReference type="STRING" id="642227.HA49_19695"/>
<proteinExistence type="inferred from homology"/>
<dbReference type="InterPro" id="IPR050418">
    <property type="entry name" value="D-iso_2-hydroxyacid_DH_PdxB"/>
</dbReference>
<name>A0A095T151_9GAMM</name>
<organism evidence="7 8">
    <name type="scientific">Tatumella morbirosei</name>
    <dbReference type="NCBI Taxonomy" id="642227"/>
    <lineage>
        <taxon>Bacteria</taxon>
        <taxon>Pseudomonadati</taxon>
        <taxon>Pseudomonadota</taxon>
        <taxon>Gammaproteobacteria</taxon>
        <taxon>Enterobacterales</taxon>
        <taxon>Erwiniaceae</taxon>
        <taxon>Tatumella</taxon>
    </lineage>
</organism>
<dbReference type="InterPro" id="IPR006140">
    <property type="entry name" value="D-isomer_DH_NAD-bd"/>
</dbReference>
<keyword evidence="2 4" id="KW-0560">Oxidoreductase</keyword>
<evidence type="ECO:0000313" key="8">
    <source>
        <dbReference type="Proteomes" id="UP000029577"/>
    </source>
</evidence>
<dbReference type="Pfam" id="PF00389">
    <property type="entry name" value="2-Hacid_dh"/>
    <property type="match status" value="1"/>
</dbReference>
<dbReference type="Pfam" id="PF02826">
    <property type="entry name" value="2-Hacid_dh_C"/>
    <property type="match status" value="1"/>
</dbReference>
<dbReference type="InterPro" id="IPR006139">
    <property type="entry name" value="D-isomer_2_OHA_DH_cat_dom"/>
</dbReference>
<dbReference type="InterPro" id="IPR036291">
    <property type="entry name" value="NAD(P)-bd_dom_sf"/>
</dbReference>
<protein>
    <submittedName>
        <fullName evidence="7">Glycerate dehydrogenase</fullName>
        <ecNumber evidence="7">1.1.1.29</ecNumber>
    </submittedName>
</protein>
<dbReference type="AlphaFoldDB" id="A0A095T151"/>
<accession>A0A095T151</accession>
<evidence type="ECO:0000256" key="4">
    <source>
        <dbReference type="RuleBase" id="RU003719"/>
    </source>
</evidence>
<dbReference type="OrthoDB" id="9805416at2"/>
<evidence type="ECO:0000259" key="5">
    <source>
        <dbReference type="Pfam" id="PF00389"/>
    </source>
</evidence>
<feature type="domain" description="D-isomer specific 2-hydroxyacid dehydrogenase catalytic" evidence="5">
    <location>
        <begin position="37"/>
        <end position="323"/>
    </location>
</feature>
<dbReference type="PANTHER" id="PTHR43761">
    <property type="entry name" value="D-ISOMER SPECIFIC 2-HYDROXYACID DEHYDROGENASE FAMILY PROTEIN (AFU_ORTHOLOGUE AFUA_1G13630)"/>
    <property type="match status" value="1"/>
</dbReference>
<dbReference type="EMBL" id="JPKR02000003">
    <property type="protein sequence ID" value="KGD70651.1"/>
    <property type="molecule type" value="Genomic_DNA"/>
</dbReference>
<dbReference type="SUPFAM" id="SSF52283">
    <property type="entry name" value="Formate/glycerate dehydrogenase catalytic domain-like"/>
    <property type="match status" value="1"/>
</dbReference>
<evidence type="ECO:0000256" key="3">
    <source>
        <dbReference type="ARBA" id="ARBA00023027"/>
    </source>
</evidence>
<dbReference type="CDD" id="cd12162">
    <property type="entry name" value="2-Hacid_dh_4"/>
    <property type="match status" value="1"/>
</dbReference>
<gene>
    <name evidence="7" type="ORF">HA49_19695</name>
</gene>
<comment type="similarity">
    <text evidence="1 4">Belongs to the D-isomer specific 2-hydroxyacid dehydrogenase family.</text>
</comment>
<dbReference type="eggNOG" id="COG1052">
    <property type="taxonomic scope" value="Bacteria"/>
</dbReference>
<dbReference type="InterPro" id="IPR029753">
    <property type="entry name" value="D-isomer_DH_CS"/>
</dbReference>
<dbReference type="PROSITE" id="PS00671">
    <property type="entry name" value="D_2_HYDROXYACID_DH_3"/>
    <property type="match status" value="1"/>
</dbReference>
<dbReference type="Proteomes" id="UP000029577">
    <property type="component" value="Unassembled WGS sequence"/>
</dbReference>
<dbReference type="PROSITE" id="PS00670">
    <property type="entry name" value="D_2_HYDROXYACID_DH_2"/>
    <property type="match status" value="1"/>
</dbReference>